<dbReference type="SMR" id="H2KZI8"/>
<dbReference type="FunCoup" id="H2KZI8">
    <property type="interactions" value="484"/>
</dbReference>
<dbReference type="Proteomes" id="UP000001940">
    <property type="component" value="Chromosome I"/>
</dbReference>
<dbReference type="RefSeq" id="NP_491389.2">
    <property type="nucleotide sequence ID" value="NM_058988.2"/>
</dbReference>
<dbReference type="EMBL" id="BX284601">
    <property type="protein sequence ID" value="CCD68305.1"/>
    <property type="molecule type" value="Genomic_DNA"/>
</dbReference>
<dbReference type="Bgee" id="WBGene00022475">
    <property type="expression patterns" value="Expressed in pharyngeal muscle cell (C elegans) and 4 other cell types or tissues"/>
</dbReference>
<dbReference type="CTD" id="191031"/>
<sequence length="308" mass="35993">MSKTYTHFLLGREWDELIENKQFEIVDQISGESLKKLNEKKCLFFQTSLQGSKIPYDRHRWSQTQKGDAQRHQPAYKKMVVQGCPLHSIRCTSVGNENFRKDIIHVANNSYFHYFLVGKGVYQEPEEGSVKKPRITDNVAERIRDLLKQGSSKDVYEMAKSEGLRVSRRQCSNQVRNVRAPAVEPRPRLQRKKKEISLDQLELLKSVFPDDVTIYTDSNNIVHYQIKLFTTGKIDKNQIEEYLDGDEVEQYQEEEAYCQYEMNEQFEVKQEEAESSQGDNYQFSCGIGHHEEKCSDGLNYFSQFDDTI</sequence>
<dbReference type="OMA" id="YEIRICA"/>
<dbReference type="PaxDb" id="6239-Y119C1B.10a"/>
<proteinExistence type="predicted"/>
<protein>
    <submittedName>
        <fullName evidence="1">IBD domain-containing protein</fullName>
    </submittedName>
</protein>
<keyword evidence="2" id="KW-1185">Reference proteome</keyword>
<organism evidence="1 2">
    <name type="scientific">Caenorhabditis elegans</name>
    <dbReference type="NCBI Taxonomy" id="6239"/>
    <lineage>
        <taxon>Eukaryota</taxon>
        <taxon>Metazoa</taxon>
        <taxon>Ecdysozoa</taxon>
        <taxon>Nematoda</taxon>
        <taxon>Chromadorea</taxon>
        <taxon>Rhabditida</taxon>
        <taxon>Rhabditina</taxon>
        <taxon>Rhabditomorpha</taxon>
        <taxon>Rhabditoidea</taxon>
        <taxon>Rhabditidae</taxon>
        <taxon>Peloderinae</taxon>
        <taxon>Caenorhabditis</taxon>
    </lineage>
</organism>
<dbReference type="WormBase" id="Y119C1B.10a">
    <property type="protein sequence ID" value="CE40213"/>
    <property type="gene ID" value="WBGene00022475"/>
</dbReference>
<dbReference type="eggNOG" id="ENOG502THI1">
    <property type="taxonomic scope" value="Eukaryota"/>
</dbReference>
<dbReference type="ExpressionAtlas" id="H2KZI8">
    <property type="expression patterns" value="baseline and differential"/>
</dbReference>
<dbReference type="HOGENOM" id="CLU_934605_0_0_1"/>
<dbReference type="PhylomeDB" id="H2KZI8"/>
<gene>
    <name evidence="1" type="ORF">CELE_Y119C1B.10</name>
    <name evidence="1 3" type="ORF">Y119C1B.10</name>
</gene>
<dbReference type="AGR" id="WB:WBGene00022475"/>
<reference evidence="1 2" key="1">
    <citation type="journal article" date="1998" name="Science">
        <title>Genome sequence of the nematode C. elegans: a platform for investigating biology.</title>
        <authorList>
            <consortium name="The C. elegans sequencing consortium"/>
            <person name="Sulson J.E."/>
            <person name="Waterston R."/>
        </authorList>
    </citation>
    <scope>NUCLEOTIDE SEQUENCE [LARGE SCALE GENOMIC DNA]</scope>
    <source>
        <strain evidence="1 2">Bristol N2</strain>
    </source>
</reference>
<dbReference type="InParanoid" id="H2KZI8"/>
<accession>H2KZI8</accession>
<dbReference type="OrthoDB" id="5774763at2759"/>
<evidence type="ECO:0000313" key="3">
    <source>
        <dbReference type="WormBase" id="Y119C1B.10a"/>
    </source>
</evidence>
<evidence type="ECO:0000313" key="1">
    <source>
        <dbReference type="EMBL" id="CCD68305.1"/>
    </source>
</evidence>
<evidence type="ECO:0000313" key="2">
    <source>
        <dbReference type="Proteomes" id="UP000001940"/>
    </source>
</evidence>
<dbReference type="AlphaFoldDB" id="H2KZI8"/>
<dbReference type="GeneID" id="191031"/>
<name>H2KZI8_CAEEL</name>